<feature type="signal peptide" evidence="6">
    <location>
        <begin position="1"/>
        <end position="38"/>
    </location>
</feature>
<evidence type="ECO:0000313" key="8">
    <source>
        <dbReference type="EMBL" id="AHG65635.1"/>
    </source>
</evidence>
<proteinExistence type="inferred from homology"/>
<dbReference type="KEGG" id="amim:MIM_c35750"/>
<reference evidence="8 9" key="1">
    <citation type="journal article" date="2014" name="Microbiology">
        <title>Unravelling the complete genome sequence of Advenella mimigardefordensis strain DPN7T and novel insights in the catabolism of the xenobiotic polythioester precursor 3,3'-dithiodipropionate.</title>
        <authorList>
            <person name="Wubbeler J.H."/>
            <person name="Hiessl S."/>
            <person name="Schuldes J."/>
            <person name="Thurmer A."/>
            <person name="Daniel R."/>
            <person name="Steinbuchel A."/>
        </authorList>
    </citation>
    <scope>NUCLEOTIDE SEQUENCE [LARGE SCALE GENOMIC DNA]</scope>
    <source>
        <strain evidence="9">DSM 17166 / LMG 22922 / DPN7</strain>
    </source>
</reference>
<evidence type="ECO:0000259" key="7">
    <source>
        <dbReference type="PROSITE" id="PS50983"/>
    </source>
</evidence>
<dbReference type="Pfam" id="PF01497">
    <property type="entry name" value="Peripla_BP_2"/>
    <property type="match status" value="1"/>
</dbReference>
<accession>W0PJ88</accession>
<dbReference type="PANTHER" id="PTHR30532:SF28">
    <property type="entry name" value="PETROBACTIN-BINDING PROTEIN YCLQ"/>
    <property type="match status" value="1"/>
</dbReference>
<dbReference type="HOGENOM" id="CLU_038034_3_1_4"/>
<evidence type="ECO:0000256" key="4">
    <source>
        <dbReference type="ARBA" id="ARBA00022496"/>
    </source>
</evidence>
<keyword evidence="4" id="KW-0406">Ion transport</keyword>
<dbReference type="InterPro" id="IPR033870">
    <property type="entry name" value="FatB"/>
</dbReference>
<evidence type="ECO:0000256" key="1">
    <source>
        <dbReference type="ARBA" id="ARBA00004196"/>
    </source>
</evidence>
<dbReference type="CDD" id="cd01140">
    <property type="entry name" value="FatB"/>
    <property type="match status" value="1"/>
</dbReference>
<protein>
    <submittedName>
        <fullName evidence="8">ABC transporter substrate-binding protein</fullName>
    </submittedName>
</protein>
<name>W0PJ88_ADVMD</name>
<evidence type="ECO:0000256" key="3">
    <source>
        <dbReference type="ARBA" id="ARBA00022448"/>
    </source>
</evidence>
<dbReference type="Gene3D" id="3.40.50.1980">
    <property type="entry name" value="Nitrogenase molybdenum iron protein domain"/>
    <property type="match status" value="2"/>
</dbReference>
<dbReference type="AlphaFoldDB" id="W0PJ88"/>
<feature type="chain" id="PRO_5004793666" evidence="6">
    <location>
        <begin position="39"/>
        <end position="322"/>
    </location>
</feature>
<gene>
    <name evidence="8" type="ORF">MIM_c35750</name>
</gene>
<evidence type="ECO:0000256" key="6">
    <source>
        <dbReference type="SAM" id="SignalP"/>
    </source>
</evidence>
<organism evidence="8 9">
    <name type="scientific">Advenella mimigardefordensis (strain DSM 17166 / LMG 22922 / DPN7)</name>
    <dbReference type="NCBI Taxonomy" id="1247726"/>
    <lineage>
        <taxon>Bacteria</taxon>
        <taxon>Pseudomonadati</taxon>
        <taxon>Pseudomonadota</taxon>
        <taxon>Betaproteobacteria</taxon>
        <taxon>Burkholderiales</taxon>
        <taxon>Alcaligenaceae</taxon>
    </lineage>
</organism>
<evidence type="ECO:0000256" key="5">
    <source>
        <dbReference type="ARBA" id="ARBA00022729"/>
    </source>
</evidence>
<evidence type="ECO:0000313" key="9">
    <source>
        <dbReference type="Proteomes" id="UP000019095"/>
    </source>
</evidence>
<keyword evidence="4" id="KW-0410">Iron transport</keyword>
<dbReference type="PATRIC" id="fig|1247726.3.peg.3953"/>
<feature type="domain" description="Fe/B12 periplasmic-binding" evidence="7">
    <location>
        <begin position="60"/>
        <end position="322"/>
    </location>
</feature>
<comment type="similarity">
    <text evidence="2">Belongs to the bacterial solute-binding protein 8 family.</text>
</comment>
<dbReference type="SUPFAM" id="SSF53807">
    <property type="entry name" value="Helical backbone' metal receptor"/>
    <property type="match status" value="1"/>
</dbReference>
<keyword evidence="3" id="KW-0813">Transport</keyword>
<dbReference type="eggNOG" id="COG4607">
    <property type="taxonomic scope" value="Bacteria"/>
</dbReference>
<dbReference type="InterPro" id="IPR002491">
    <property type="entry name" value="ABC_transptr_periplasmic_BD"/>
</dbReference>
<dbReference type="GO" id="GO:1901678">
    <property type="term" value="P:iron coordination entity transport"/>
    <property type="evidence" value="ECO:0007669"/>
    <property type="project" value="UniProtKB-ARBA"/>
</dbReference>
<dbReference type="PANTHER" id="PTHR30532">
    <property type="entry name" value="IRON III DICITRATE-BINDING PERIPLASMIC PROTEIN"/>
    <property type="match status" value="1"/>
</dbReference>
<comment type="subcellular location">
    <subcellularLocation>
        <location evidence="1">Cell envelope</location>
    </subcellularLocation>
</comment>
<dbReference type="EMBL" id="CP003915">
    <property type="protein sequence ID" value="AHG65635.1"/>
    <property type="molecule type" value="Genomic_DNA"/>
</dbReference>
<dbReference type="InterPro" id="IPR051313">
    <property type="entry name" value="Bact_iron-sidero_bind"/>
</dbReference>
<dbReference type="STRING" id="1247726.MIM_c35750"/>
<keyword evidence="5 6" id="KW-0732">Signal</keyword>
<keyword evidence="9" id="KW-1185">Reference proteome</keyword>
<sequence length="322" mass="34591">MIIKASQMKTTRHTKNWLAMVQTTLAIGVISLAGQAMAQTDQITVQHAKGQATVNAQPAKTVVFDLPTLDIMQVLGVQAVGVPKARFPDSLSAYNADSMPKVGTLFEPDPHAVKEVSPELIIVGGRSRAKFDDMAKLAPTLDLSVDTQAPLKSIERNTQTLAAIYNKEPEAQAALKELNDAVAGLQAKAATAGNAMLILAVGEKTSAFGPGSRFGMIYDVFGFVPNDAVKNLSAKDRHPVKLDDIAKANPDWLFVIDRNAATGKQGKPTRQLLENPVIRDTAAAKNNRIVYLDPYNWYIMGSAGLTSMQQNIDQIAAALNAK</sequence>
<dbReference type="Proteomes" id="UP000019095">
    <property type="component" value="Chromosome"/>
</dbReference>
<dbReference type="PROSITE" id="PS50983">
    <property type="entry name" value="FE_B12_PBP"/>
    <property type="match status" value="1"/>
</dbReference>
<dbReference type="GO" id="GO:0030288">
    <property type="term" value="C:outer membrane-bounded periplasmic space"/>
    <property type="evidence" value="ECO:0007669"/>
    <property type="project" value="TreeGrafter"/>
</dbReference>
<keyword evidence="4" id="KW-0408">Iron</keyword>
<evidence type="ECO:0000256" key="2">
    <source>
        <dbReference type="ARBA" id="ARBA00008814"/>
    </source>
</evidence>